<dbReference type="KEGG" id="mbe:MBM_02872"/>
<evidence type="ECO:0000313" key="2">
    <source>
        <dbReference type="EMBL" id="EKD18630.1"/>
    </source>
</evidence>
<name>K1WLN3_MARBU</name>
<dbReference type="eggNOG" id="ENOG502S61K">
    <property type="taxonomic scope" value="Eukaryota"/>
</dbReference>
<keyword evidence="3" id="KW-1185">Reference proteome</keyword>
<feature type="compositionally biased region" description="Basic and acidic residues" evidence="1">
    <location>
        <begin position="266"/>
        <end position="277"/>
    </location>
</feature>
<evidence type="ECO:0008006" key="4">
    <source>
        <dbReference type="Google" id="ProtNLM"/>
    </source>
</evidence>
<gene>
    <name evidence="2" type="ORF">MBM_02872</name>
</gene>
<sequence length="352" mass="38787">MLFPTKSHLKRESKAVDKPMTPPIAFRPPMFFSSSFSGDEDEDDEDDGDDEAYFSKTYVPLSSLPTPPPSCHSLASSRQQSPDLHFAAGEMLDPRLLGPACHLTNLIPPSTSLITPSVLLVHAILTRAALPLETLALAVCILDSLTSRFALSWRKSLPLTVHHLPPAFGTTNSLVPIAEQHTDAVQPELIVLCALILAVKFLDDRQQRTKEYASLWGSNAWTCDQVNYTQRVILENLGYRLLPLWEQGIIAEAVGDMERAGRQYRESDGHFDTETKGRKAVPGLGAQLTPAKAAKAENTRDPREEEGGRCYFRGHGQDGVGDAWVQPMPDRTAVSTEPFPVYVEPNVTFPIS</sequence>
<evidence type="ECO:0000256" key="1">
    <source>
        <dbReference type="SAM" id="MobiDB-lite"/>
    </source>
</evidence>
<dbReference type="Proteomes" id="UP000006753">
    <property type="component" value="Unassembled WGS sequence"/>
</dbReference>
<feature type="region of interest" description="Disordered" evidence="1">
    <location>
        <begin position="1"/>
        <end position="52"/>
    </location>
</feature>
<proteinExistence type="predicted"/>
<feature type="compositionally biased region" description="Acidic residues" evidence="1">
    <location>
        <begin position="38"/>
        <end position="52"/>
    </location>
</feature>
<dbReference type="EMBL" id="JH921432">
    <property type="protein sequence ID" value="EKD18630.1"/>
    <property type="molecule type" value="Genomic_DNA"/>
</dbReference>
<dbReference type="Gene3D" id="1.10.472.10">
    <property type="entry name" value="Cyclin-like"/>
    <property type="match status" value="1"/>
</dbReference>
<evidence type="ECO:0000313" key="3">
    <source>
        <dbReference type="Proteomes" id="UP000006753"/>
    </source>
</evidence>
<dbReference type="RefSeq" id="XP_007290761.1">
    <property type="nucleotide sequence ID" value="XM_007290699.1"/>
</dbReference>
<dbReference type="AlphaFoldDB" id="K1WLN3"/>
<organism evidence="2 3">
    <name type="scientific">Marssonina brunnea f. sp. multigermtubi (strain MB_m1)</name>
    <name type="common">Marssonina leaf spot fungus</name>
    <dbReference type="NCBI Taxonomy" id="1072389"/>
    <lineage>
        <taxon>Eukaryota</taxon>
        <taxon>Fungi</taxon>
        <taxon>Dikarya</taxon>
        <taxon>Ascomycota</taxon>
        <taxon>Pezizomycotina</taxon>
        <taxon>Leotiomycetes</taxon>
        <taxon>Helotiales</taxon>
        <taxon>Drepanopezizaceae</taxon>
        <taxon>Drepanopeziza</taxon>
    </lineage>
</organism>
<accession>K1WLN3</accession>
<dbReference type="InParanoid" id="K1WLN3"/>
<feature type="compositionally biased region" description="Basic and acidic residues" evidence="1">
    <location>
        <begin position="294"/>
        <end position="307"/>
    </location>
</feature>
<dbReference type="SUPFAM" id="SSF47954">
    <property type="entry name" value="Cyclin-like"/>
    <property type="match status" value="1"/>
</dbReference>
<dbReference type="OMA" id="SCEQINF"/>
<dbReference type="HOGENOM" id="CLU_063918_0_0_1"/>
<feature type="region of interest" description="Disordered" evidence="1">
    <location>
        <begin position="266"/>
        <end position="307"/>
    </location>
</feature>
<reference evidence="2 3" key="1">
    <citation type="journal article" date="2012" name="BMC Genomics">
        <title>Sequencing the genome of Marssonina brunnea reveals fungus-poplar co-evolution.</title>
        <authorList>
            <person name="Zhu S."/>
            <person name="Cao Y.-Z."/>
            <person name="Jiang C."/>
            <person name="Tan B.-Y."/>
            <person name="Wang Z."/>
            <person name="Feng S."/>
            <person name="Zhang L."/>
            <person name="Su X.-H."/>
            <person name="Brejova B."/>
            <person name="Vinar T."/>
            <person name="Xu M."/>
            <person name="Wang M.-X."/>
            <person name="Zhang S.-G."/>
            <person name="Huang M.-R."/>
            <person name="Wu R."/>
            <person name="Zhou Y."/>
        </authorList>
    </citation>
    <scope>NUCLEOTIDE SEQUENCE [LARGE SCALE GENOMIC DNA]</scope>
    <source>
        <strain evidence="2 3">MB_m1</strain>
    </source>
</reference>
<dbReference type="InterPro" id="IPR036915">
    <property type="entry name" value="Cyclin-like_sf"/>
</dbReference>
<protein>
    <recommendedName>
        <fullName evidence="4">Cyclin N-terminal domain-containing protein</fullName>
    </recommendedName>
</protein>
<dbReference type="GeneID" id="18758807"/>
<dbReference type="OrthoDB" id="3877279at2759"/>